<sequence>MSAGSAGLAPGTVEHVLGPVDQVPFGSARAFEVAGEQVAVFRRRDGEVRAVSAVCPHAGGPIADGQSDARVVVCPLHLHTFELDTGCSTSGAPPLSTYAVRVEDDQLVLSV</sequence>
<feature type="domain" description="Rieske" evidence="5">
    <location>
        <begin position="15"/>
        <end position="109"/>
    </location>
</feature>
<evidence type="ECO:0000256" key="2">
    <source>
        <dbReference type="ARBA" id="ARBA00022723"/>
    </source>
</evidence>
<dbReference type="GO" id="GO:0004497">
    <property type="term" value="F:monooxygenase activity"/>
    <property type="evidence" value="ECO:0007669"/>
    <property type="project" value="UniProtKB-ARBA"/>
</dbReference>
<keyword evidence="2" id="KW-0479">Metal-binding</keyword>
<dbReference type="CDD" id="cd03467">
    <property type="entry name" value="Rieske"/>
    <property type="match status" value="1"/>
</dbReference>
<keyword evidence="1" id="KW-0001">2Fe-2S</keyword>
<dbReference type="EMBL" id="LT629799">
    <property type="protein sequence ID" value="SDU89230.1"/>
    <property type="molecule type" value="Genomic_DNA"/>
</dbReference>
<dbReference type="GO" id="GO:0016705">
    <property type="term" value="F:oxidoreductase activity, acting on paired donors, with incorporation or reduction of molecular oxygen"/>
    <property type="evidence" value="ECO:0007669"/>
    <property type="project" value="UniProtKB-ARBA"/>
</dbReference>
<evidence type="ECO:0000256" key="1">
    <source>
        <dbReference type="ARBA" id="ARBA00022714"/>
    </source>
</evidence>
<protein>
    <submittedName>
        <fullName evidence="6">Nitrite reductase (NADH) small subunit</fullName>
    </submittedName>
</protein>
<reference evidence="7" key="1">
    <citation type="submission" date="2016-10" db="EMBL/GenBank/DDBJ databases">
        <authorList>
            <person name="Varghese N."/>
            <person name="Submissions S."/>
        </authorList>
    </citation>
    <scope>NUCLEOTIDE SEQUENCE [LARGE SCALE GENOMIC DNA]</scope>
    <source>
        <strain evidence="7">DSM 21743</strain>
    </source>
</reference>
<keyword evidence="7" id="KW-1185">Reference proteome</keyword>
<dbReference type="InterPro" id="IPR036922">
    <property type="entry name" value="Rieske_2Fe-2S_sf"/>
</dbReference>
<dbReference type="Gene3D" id="2.102.10.10">
    <property type="entry name" value="Rieske [2Fe-2S] iron-sulphur domain"/>
    <property type="match status" value="1"/>
</dbReference>
<dbReference type="Proteomes" id="UP000198825">
    <property type="component" value="Chromosome I"/>
</dbReference>
<evidence type="ECO:0000256" key="4">
    <source>
        <dbReference type="ARBA" id="ARBA00023014"/>
    </source>
</evidence>
<evidence type="ECO:0000313" key="6">
    <source>
        <dbReference type="EMBL" id="SDU89230.1"/>
    </source>
</evidence>
<name>A0A1H2M7J9_9ACTN</name>
<dbReference type="AlphaFoldDB" id="A0A1H2M7J9"/>
<keyword evidence="4" id="KW-0411">Iron-sulfur</keyword>
<keyword evidence="3" id="KW-0408">Iron</keyword>
<evidence type="ECO:0000259" key="5">
    <source>
        <dbReference type="PROSITE" id="PS51296"/>
    </source>
</evidence>
<dbReference type="RefSeq" id="WP_231918497.1">
    <property type="nucleotide sequence ID" value="NZ_LT629799.1"/>
</dbReference>
<proteinExistence type="predicted"/>
<evidence type="ECO:0000256" key="3">
    <source>
        <dbReference type="ARBA" id="ARBA00023004"/>
    </source>
</evidence>
<dbReference type="PROSITE" id="PS51296">
    <property type="entry name" value="RIESKE"/>
    <property type="match status" value="1"/>
</dbReference>
<dbReference type="STRING" id="546874.SAMN04488544_1546"/>
<dbReference type="GO" id="GO:0051537">
    <property type="term" value="F:2 iron, 2 sulfur cluster binding"/>
    <property type="evidence" value="ECO:0007669"/>
    <property type="project" value="UniProtKB-KW"/>
</dbReference>
<dbReference type="Pfam" id="PF00355">
    <property type="entry name" value="Rieske"/>
    <property type="match status" value="1"/>
</dbReference>
<organism evidence="6 7">
    <name type="scientific">Microlunatus sagamiharensis</name>
    <dbReference type="NCBI Taxonomy" id="546874"/>
    <lineage>
        <taxon>Bacteria</taxon>
        <taxon>Bacillati</taxon>
        <taxon>Actinomycetota</taxon>
        <taxon>Actinomycetes</taxon>
        <taxon>Propionibacteriales</taxon>
        <taxon>Propionibacteriaceae</taxon>
        <taxon>Microlunatus</taxon>
    </lineage>
</organism>
<accession>A0A1H2M7J9</accession>
<dbReference type="InterPro" id="IPR017941">
    <property type="entry name" value="Rieske_2Fe-2S"/>
</dbReference>
<dbReference type="PANTHER" id="PTHR21496">
    <property type="entry name" value="FERREDOXIN-RELATED"/>
    <property type="match status" value="1"/>
</dbReference>
<dbReference type="PANTHER" id="PTHR21496:SF23">
    <property type="entry name" value="3-PHENYLPROPIONATE_CINNAMIC ACID DIOXYGENASE FERREDOXIN SUBUNIT"/>
    <property type="match status" value="1"/>
</dbReference>
<dbReference type="GO" id="GO:0046872">
    <property type="term" value="F:metal ion binding"/>
    <property type="evidence" value="ECO:0007669"/>
    <property type="project" value="UniProtKB-KW"/>
</dbReference>
<dbReference type="SUPFAM" id="SSF50022">
    <property type="entry name" value="ISP domain"/>
    <property type="match status" value="1"/>
</dbReference>
<gene>
    <name evidence="6" type="ORF">SAMN04488544_1546</name>
</gene>
<evidence type="ECO:0000313" key="7">
    <source>
        <dbReference type="Proteomes" id="UP000198825"/>
    </source>
</evidence>